<name>A0ABQ7FVF7_DUNSA</name>
<proteinExistence type="predicted"/>
<gene>
    <name evidence="1" type="ORF">DUNSADRAFT_3386</name>
</gene>
<sequence length="91" mass="11113">MQLHRHQHQFPPIHRHHLLPLQCLYLPTHLLQCHQPRHPQIPHQVPHQVPHLLAHRRHTLRCLRHVCSILCFIWSGHQMRTVVVYNHFFLQ</sequence>
<accession>A0ABQ7FVF7</accession>
<dbReference type="Proteomes" id="UP000815325">
    <property type="component" value="Unassembled WGS sequence"/>
</dbReference>
<dbReference type="EMBL" id="MU070985">
    <property type="protein sequence ID" value="KAF5826372.1"/>
    <property type="molecule type" value="Genomic_DNA"/>
</dbReference>
<reference evidence="1" key="1">
    <citation type="submission" date="2017-08" db="EMBL/GenBank/DDBJ databases">
        <authorList>
            <person name="Polle J.E."/>
            <person name="Barry K."/>
            <person name="Cushman J."/>
            <person name="Schmutz J."/>
            <person name="Tran D."/>
            <person name="Hathwaick L.T."/>
            <person name="Yim W.C."/>
            <person name="Jenkins J."/>
            <person name="Mckie-Krisberg Z.M."/>
            <person name="Prochnik S."/>
            <person name="Lindquist E."/>
            <person name="Dockter R.B."/>
            <person name="Adam C."/>
            <person name="Molina H."/>
            <person name="Bunkerborg J."/>
            <person name="Jin E."/>
            <person name="Buchheim M."/>
            <person name="Magnuson J."/>
        </authorList>
    </citation>
    <scope>NUCLEOTIDE SEQUENCE</scope>
    <source>
        <strain evidence="1">CCAP 19/18</strain>
    </source>
</reference>
<protein>
    <submittedName>
        <fullName evidence="1">Uncharacterized protein</fullName>
    </submittedName>
</protein>
<evidence type="ECO:0000313" key="2">
    <source>
        <dbReference type="Proteomes" id="UP000815325"/>
    </source>
</evidence>
<evidence type="ECO:0000313" key="1">
    <source>
        <dbReference type="EMBL" id="KAF5826372.1"/>
    </source>
</evidence>
<organism evidence="1 2">
    <name type="scientific">Dunaliella salina</name>
    <name type="common">Green alga</name>
    <name type="synonym">Protococcus salinus</name>
    <dbReference type="NCBI Taxonomy" id="3046"/>
    <lineage>
        <taxon>Eukaryota</taxon>
        <taxon>Viridiplantae</taxon>
        <taxon>Chlorophyta</taxon>
        <taxon>core chlorophytes</taxon>
        <taxon>Chlorophyceae</taxon>
        <taxon>CS clade</taxon>
        <taxon>Chlamydomonadales</taxon>
        <taxon>Dunaliellaceae</taxon>
        <taxon>Dunaliella</taxon>
    </lineage>
</organism>
<comment type="caution">
    <text evidence="1">The sequence shown here is derived from an EMBL/GenBank/DDBJ whole genome shotgun (WGS) entry which is preliminary data.</text>
</comment>
<keyword evidence="2" id="KW-1185">Reference proteome</keyword>